<keyword evidence="8" id="KW-0408">Iron</keyword>
<dbReference type="FunFam" id="2.40.110.10:FF:000002">
    <property type="entry name" value="Acyl-CoA dehydrogenase fadE12"/>
    <property type="match status" value="1"/>
</dbReference>
<evidence type="ECO:0000256" key="9">
    <source>
        <dbReference type="PROSITE-ProRule" id="PRU00267"/>
    </source>
</evidence>
<feature type="domain" description="HMG box" evidence="10">
    <location>
        <begin position="909"/>
        <end position="977"/>
    </location>
</feature>
<dbReference type="InterPro" id="IPR009075">
    <property type="entry name" value="AcylCo_DH/oxidase_C"/>
</dbReference>
<dbReference type="PROSITE" id="PS00191">
    <property type="entry name" value="CYTOCHROME_B5_1"/>
    <property type="match status" value="1"/>
</dbReference>
<evidence type="ECO:0000256" key="7">
    <source>
        <dbReference type="ARBA" id="ARBA00023002"/>
    </source>
</evidence>
<dbReference type="Gene3D" id="2.40.110.10">
    <property type="entry name" value="Butyryl-CoA Dehydrogenase, subunit A, domain 2"/>
    <property type="match status" value="1"/>
</dbReference>
<keyword evidence="13" id="KW-1185">Reference proteome</keyword>
<keyword evidence="7" id="KW-0560">Oxidoreductase</keyword>
<reference evidence="12 13" key="1">
    <citation type="submission" date="2020-12" db="EMBL/GenBank/DDBJ databases">
        <title>Metabolic potential, ecology and presence of endohyphal bacteria is reflected in genomic diversity of Mucoromycotina.</title>
        <authorList>
            <person name="Muszewska A."/>
            <person name="Okrasinska A."/>
            <person name="Steczkiewicz K."/>
            <person name="Drgas O."/>
            <person name="Orlowska M."/>
            <person name="Perlinska-Lenart U."/>
            <person name="Aleksandrzak-Piekarczyk T."/>
            <person name="Szatraj K."/>
            <person name="Zielenkiewicz U."/>
            <person name="Pilsyk S."/>
            <person name="Malc E."/>
            <person name="Mieczkowski P."/>
            <person name="Kruszewska J.S."/>
            <person name="Biernat P."/>
            <person name="Pawlowska J."/>
        </authorList>
    </citation>
    <scope>NUCLEOTIDE SEQUENCE [LARGE SCALE GENOMIC DNA]</scope>
    <source>
        <strain evidence="12 13">CBS 142.35</strain>
    </source>
</reference>
<evidence type="ECO:0000256" key="1">
    <source>
        <dbReference type="ARBA" id="ARBA00001974"/>
    </source>
</evidence>
<keyword evidence="5" id="KW-0479">Metal-binding</keyword>
<dbReference type="GO" id="GO:0046872">
    <property type="term" value="F:metal ion binding"/>
    <property type="evidence" value="ECO:0007669"/>
    <property type="project" value="UniProtKB-KW"/>
</dbReference>
<dbReference type="InterPro" id="IPR050741">
    <property type="entry name" value="Acyl-CoA_dehydrogenase"/>
</dbReference>
<dbReference type="PANTHER" id="PTHR48083">
    <property type="entry name" value="MEDIUM-CHAIN SPECIFIC ACYL-COA DEHYDROGENASE, MITOCHONDRIAL-RELATED"/>
    <property type="match status" value="1"/>
</dbReference>
<evidence type="ECO:0000313" key="13">
    <source>
        <dbReference type="Proteomes" id="UP000646827"/>
    </source>
</evidence>
<dbReference type="InterPro" id="IPR009071">
    <property type="entry name" value="HMG_box_dom"/>
</dbReference>
<dbReference type="Gene3D" id="1.10.540.10">
    <property type="entry name" value="Acyl-CoA dehydrogenase/oxidase, N-terminal domain"/>
    <property type="match status" value="1"/>
</dbReference>
<dbReference type="Pfam" id="PF00505">
    <property type="entry name" value="HMG_box"/>
    <property type="match status" value="2"/>
</dbReference>
<comment type="similarity">
    <text evidence="2">Belongs to the acyl-CoA dehydrogenase family.</text>
</comment>
<dbReference type="PROSITE" id="PS50118">
    <property type="entry name" value="HMG_BOX_2"/>
    <property type="match status" value="2"/>
</dbReference>
<evidence type="ECO:0000259" key="11">
    <source>
        <dbReference type="PROSITE" id="PS50255"/>
    </source>
</evidence>
<evidence type="ECO:0000256" key="5">
    <source>
        <dbReference type="ARBA" id="ARBA00022723"/>
    </source>
</evidence>
<dbReference type="Gene3D" id="3.10.120.10">
    <property type="entry name" value="Cytochrome b5-like heme/steroid binding domain"/>
    <property type="match status" value="1"/>
</dbReference>
<sequence>MKTFTIEEVAQHNKPNDLWIIVDGKVFDLTKFVSEHPGGKKVLTKVAGKDATKKFKQFHNDAIMQRVGLPMQIGVIGGAAATSSEEKKPVESVTAPNVVSNTTPVHLGELVSADQAHFGEGLPYGDPTWYQDWNSPYYNESHIRLRKAIREFAEKELMPYCHEWSEAKAIPRDVVKKVGQLGFLNAVSGAGTTPSVAHLMPYPLPAGLKPEEFDIFHEFICIDEIARCGSGGLLWALQGGLAIALPPVMNFAPEPIKNKVVPECLAGEKFIALAITEPAAGSDVAGLKTHAEDKGDYYLLNGEKKWITQGAYADYYVVACRTGGAGMGGVSLFLVERAWEGVEARYMDVMGMWGSGTSYITFEDVKVPKTHLIGKLNHGFKYIMHNFNHERLGIVMQANRLARVCIEESFSYSLKRKTFGVRLIDHPVIRNKLGHMIRQCESTHAWLENIMYQIKTLPHEAQPSRLGGPIALLKAQSTQTFEYCAREAAQIFGGLAYTRGGQGEKVERLYREVRAYAIPGGSEEIMLDLGVRQALKNYERKSKIKGSLAGKAKCQNCQHVWSWEEPKNKPLLINNKTTTKQQERAPFVDTDNQERPFSLVKRKTSLVKKTPQQQQQKRILFNDTQYHQEEEEEEKKIKYPVSLFGDSDTEFTEDNSSTVMNNSNELFEKRRQLVNIYKKRMIHNNSDNDSNSNSSIINNSELNNTHGLKEDISSNLVKKYVSTFMENEKDSQQKLDSSSLLSNINQMKELSSSATTTTTSSLIENYKRNESSFLHDDDYLVKKTSNHRQQPEIMNVISSDQEEMEEDYDEEIMSDQEEIVEDQVEKKKEKRFRKPTPIQKFNPYLLFDNENRQRITKTNRIGIDGRRGNICKLIAQEYNALPEEEKQRYKEKSVKLKQEFRKKSQPKEKKLPVTAYHLYFSDITPKIKAEHPEYNFRQLSKLVGRLWTRMAKEEQQKYINKSQELRAKFREENPELAERLARQVTKKRVATRLQKELLEAEKNP</sequence>
<proteinExistence type="inferred from homology"/>
<dbReference type="GO" id="GO:0005634">
    <property type="term" value="C:nucleus"/>
    <property type="evidence" value="ECO:0007669"/>
    <property type="project" value="UniProtKB-UniRule"/>
</dbReference>
<dbReference type="Proteomes" id="UP000646827">
    <property type="component" value="Unassembled WGS sequence"/>
</dbReference>
<dbReference type="InterPro" id="IPR036400">
    <property type="entry name" value="Cyt_B5-like_heme/steroid_sf"/>
</dbReference>
<dbReference type="GO" id="GO:0020037">
    <property type="term" value="F:heme binding"/>
    <property type="evidence" value="ECO:0007669"/>
    <property type="project" value="InterPro"/>
</dbReference>
<dbReference type="SUPFAM" id="SSF56645">
    <property type="entry name" value="Acyl-CoA dehydrogenase NM domain-like"/>
    <property type="match status" value="1"/>
</dbReference>
<dbReference type="Gene3D" id="1.20.140.10">
    <property type="entry name" value="Butyryl-CoA Dehydrogenase, subunit A, domain 3"/>
    <property type="match status" value="1"/>
</dbReference>
<evidence type="ECO:0008006" key="14">
    <source>
        <dbReference type="Google" id="ProtNLM"/>
    </source>
</evidence>
<dbReference type="InterPro" id="IPR006089">
    <property type="entry name" value="Acyl-CoA_DH_CS"/>
</dbReference>
<evidence type="ECO:0000256" key="2">
    <source>
        <dbReference type="ARBA" id="ARBA00009347"/>
    </source>
</evidence>
<keyword evidence="9" id="KW-0539">Nucleus</keyword>
<dbReference type="InterPro" id="IPR009100">
    <property type="entry name" value="AcylCoA_DH/oxidase_NM_dom_sf"/>
</dbReference>
<evidence type="ECO:0000256" key="8">
    <source>
        <dbReference type="ARBA" id="ARBA00023004"/>
    </source>
</evidence>
<keyword evidence="3" id="KW-0349">Heme</keyword>
<dbReference type="AlphaFoldDB" id="A0A8H7S4H1"/>
<dbReference type="InterPro" id="IPR036910">
    <property type="entry name" value="HMG_box_dom_sf"/>
</dbReference>
<keyword evidence="4" id="KW-0285">Flavoprotein</keyword>
<comment type="cofactor">
    <cofactor evidence="1">
        <name>FAD</name>
        <dbReference type="ChEBI" id="CHEBI:57692"/>
    </cofactor>
</comment>
<dbReference type="InterPro" id="IPR018506">
    <property type="entry name" value="Cyt_B5_heme-BS"/>
</dbReference>
<feature type="domain" description="Cytochrome b5 heme-binding" evidence="11">
    <location>
        <begin position="1"/>
        <end position="77"/>
    </location>
</feature>
<evidence type="ECO:0000313" key="12">
    <source>
        <dbReference type="EMBL" id="KAG2222550.1"/>
    </source>
</evidence>
<evidence type="ECO:0000256" key="6">
    <source>
        <dbReference type="ARBA" id="ARBA00022827"/>
    </source>
</evidence>
<dbReference type="InterPro" id="IPR013786">
    <property type="entry name" value="AcylCoA_DH/ox_N"/>
</dbReference>
<name>A0A8H7S4H1_9FUNG</name>
<dbReference type="InterPro" id="IPR037069">
    <property type="entry name" value="AcylCoA_DH/ox_N_sf"/>
</dbReference>
<feature type="DNA-binding region" description="HMG box" evidence="9">
    <location>
        <begin position="909"/>
        <end position="977"/>
    </location>
</feature>
<dbReference type="InterPro" id="IPR046373">
    <property type="entry name" value="Acyl-CoA_Oxase/DH_mid-dom_sf"/>
</dbReference>
<evidence type="ECO:0000259" key="10">
    <source>
        <dbReference type="PROSITE" id="PS50118"/>
    </source>
</evidence>
<dbReference type="PROSITE" id="PS00072">
    <property type="entry name" value="ACYL_COA_DH_1"/>
    <property type="match status" value="1"/>
</dbReference>
<dbReference type="PROSITE" id="PS50255">
    <property type="entry name" value="CYTOCHROME_B5_2"/>
    <property type="match status" value="1"/>
</dbReference>
<keyword evidence="6" id="KW-0274">FAD</keyword>
<dbReference type="SUPFAM" id="SSF55856">
    <property type="entry name" value="Cytochrome b5-like heme/steroid binding domain"/>
    <property type="match status" value="1"/>
</dbReference>
<dbReference type="OrthoDB" id="10254877at2759"/>
<dbReference type="InterPro" id="IPR036250">
    <property type="entry name" value="AcylCo_DH-like_C"/>
</dbReference>
<dbReference type="SUPFAM" id="SSF47203">
    <property type="entry name" value="Acyl-CoA dehydrogenase C-terminal domain-like"/>
    <property type="match status" value="1"/>
</dbReference>
<dbReference type="GO" id="GO:0033539">
    <property type="term" value="P:fatty acid beta-oxidation using acyl-CoA dehydrogenase"/>
    <property type="evidence" value="ECO:0007669"/>
    <property type="project" value="TreeGrafter"/>
</dbReference>
<protein>
    <recommendedName>
        <fullName evidence="14">HMG box domain-containing protein</fullName>
    </recommendedName>
</protein>
<dbReference type="Pfam" id="PF00441">
    <property type="entry name" value="Acyl-CoA_dh_1"/>
    <property type="match status" value="1"/>
</dbReference>
<dbReference type="GO" id="GO:0003677">
    <property type="term" value="F:DNA binding"/>
    <property type="evidence" value="ECO:0007669"/>
    <property type="project" value="UniProtKB-UniRule"/>
</dbReference>
<dbReference type="PANTHER" id="PTHR48083:SF28">
    <property type="entry name" value="ACYL-COA DEHYDROGENASE FAMILY PROTEIN (AFU_ORTHOLOGUE AFUA_6G10880)-RELATED"/>
    <property type="match status" value="1"/>
</dbReference>
<dbReference type="Pfam" id="PF02771">
    <property type="entry name" value="Acyl-CoA_dh_N"/>
    <property type="match status" value="1"/>
</dbReference>
<accession>A0A8H7S4H1</accession>
<dbReference type="SMART" id="SM01117">
    <property type="entry name" value="Cyt-b5"/>
    <property type="match status" value="1"/>
</dbReference>
<dbReference type="GO" id="GO:0005737">
    <property type="term" value="C:cytoplasm"/>
    <property type="evidence" value="ECO:0007669"/>
    <property type="project" value="TreeGrafter"/>
</dbReference>
<dbReference type="SMART" id="SM00398">
    <property type="entry name" value="HMG"/>
    <property type="match status" value="2"/>
</dbReference>
<evidence type="ECO:0000256" key="4">
    <source>
        <dbReference type="ARBA" id="ARBA00022630"/>
    </source>
</evidence>
<comment type="caution">
    <text evidence="12">The sequence shown here is derived from an EMBL/GenBank/DDBJ whole genome shotgun (WGS) entry which is preliminary data.</text>
</comment>
<dbReference type="Pfam" id="PF02770">
    <property type="entry name" value="Acyl-CoA_dh_M"/>
    <property type="match status" value="1"/>
</dbReference>
<feature type="domain" description="HMG box" evidence="10">
    <location>
        <begin position="837"/>
        <end position="908"/>
    </location>
</feature>
<evidence type="ECO:0000256" key="3">
    <source>
        <dbReference type="ARBA" id="ARBA00022617"/>
    </source>
</evidence>
<dbReference type="InterPro" id="IPR001199">
    <property type="entry name" value="Cyt_B5-like_heme/steroid-bd"/>
</dbReference>
<feature type="DNA-binding region" description="HMG box" evidence="9">
    <location>
        <begin position="837"/>
        <end position="908"/>
    </location>
</feature>
<dbReference type="GO" id="GO:0050660">
    <property type="term" value="F:flavin adenine dinucleotide binding"/>
    <property type="evidence" value="ECO:0007669"/>
    <property type="project" value="InterPro"/>
</dbReference>
<gene>
    <name evidence="12" type="ORF">INT45_002681</name>
</gene>
<dbReference type="CDD" id="cd00084">
    <property type="entry name" value="HMG-box_SF"/>
    <property type="match status" value="2"/>
</dbReference>
<keyword evidence="9" id="KW-0238">DNA-binding</keyword>
<dbReference type="GO" id="GO:0003995">
    <property type="term" value="F:acyl-CoA dehydrogenase activity"/>
    <property type="evidence" value="ECO:0007669"/>
    <property type="project" value="InterPro"/>
</dbReference>
<dbReference type="Gene3D" id="1.10.30.10">
    <property type="entry name" value="High mobility group box domain"/>
    <property type="match status" value="2"/>
</dbReference>
<dbReference type="Pfam" id="PF00173">
    <property type="entry name" value="Cyt-b5"/>
    <property type="match status" value="1"/>
</dbReference>
<dbReference type="InterPro" id="IPR006091">
    <property type="entry name" value="Acyl-CoA_Oxase/DH_mid-dom"/>
</dbReference>
<organism evidence="12 13">
    <name type="scientific">Circinella minor</name>
    <dbReference type="NCBI Taxonomy" id="1195481"/>
    <lineage>
        <taxon>Eukaryota</taxon>
        <taxon>Fungi</taxon>
        <taxon>Fungi incertae sedis</taxon>
        <taxon>Mucoromycota</taxon>
        <taxon>Mucoromycotina</taxon>
        <taxon>Mucoromycetes</taxon>
        <taxon>Mucorales</taxon>
        <taxon>Lichtheimiaceae</taxon>
        <taxon>Circinella</taxon>
    </lineage>
</organism>
<dbReference type="EMBL" id="JAEPRB010000080">
    <property type="protein sequence ID" value="KAG2222550.1"/>
    <property type="molecule type" value="Genomic_DNA"/>
</dbReference>
<dbReference type="SUPFAM" id="SSF47095">
    <property type="entry name" value="HMG-box"/>
    <property type="match status" value="2"/>
</dbReference>